<name>A0AAW1RXB9_9CHLO</name>
<evidence type="ECO:0000256" key="5">
    <source>
        <dbReference type="ARBA" id="ARBA00022989"/>
    </source>
</evidence>
<feature type="transmembrane region" description="Helical" evidence="8">
    <location>
        <begin position="191"/>
        <end position="214"/>
    </location>
</feature>
<organism evidence="9 10">
    <name type="scientific">Elliptochloris bilobata</name>
    <dbReference type="NCBI Taxonomy" id="381761"/>
    <lineage>
        <taxon>Eukaryota</taxon>
        <taxon>Viridiplantae</taxon>
        <taxon>Chlorophyta</taxon>
        <taxon>core chlorophytes</taxon>
        <taxon>Trebouxiophyceae</taxon>
        <taxon>Trebouxiophyceae incertae sedis</taxon>
        <taxon>Elliptochloris clade</taxon>
        <taxon>Elliptochloris</taxon>
    </lineage>
</organism>
<keyword evidence="3" id="KW-0813">Transport</keyword>
<keyword evidence="4 8" id="KW-0812">Transmembrane</keyword>
<feature type="transmembrane region" description="Helical" evidence="8">
    <location>
        <begin position="145"/>
        <end position="171"/>
    </location>
</feature>
<protein>
    <recommendedName>
        <fullName evidence="11">Equilibrative nucleoside transporter</fullName>
    </recommendedName>
</protein>
<feature type="transmembrane region" description="Helical" evidence="8">
    <location>
        <begin position="110"/>
        <end position="138"/>
    </location>
</feature>
<dbReference type="PANTHER" id="PTHR10332">
    <property type="entry name" value="EQUILIBRATIVE NUCLEOSIDE TRANSPORTER"/>
    <property type="match status" value="1"/>
</dbReference>
<sequence length="500" mass="51636">MPVMVPSDRLHAVYIVFILLGVATLLPWNCMISNANFFEVRLRNAPKALAGSFEAAVTVVFQVTNAAALLVLLPWQGRLRLTLQVVPPLIVAAALLLLEAALAFNSRASGTAIALCTLAITALLGASTALLQGGVYALAACLSPLYVQAASVGMAVSGFGVSALSFGTVWATPSDASTAPRTPVEVAPTATAYFGVSAALTAAAVGGYAALGFLPYWRHHSAASLTGAKRETAPEPAESSAADEGRLLSPGYAASHADSSYPSEQDSRRMSAGASASGELETWAGAERGKTHASGAGQEGASQQLGALELIWLLRGHSAVLAATYGATLVVFPSVTAAICSTFSATARTPCEPHPPAGRLYGELWVPLLFLAYNGGDLLGRMAAGCGSWAVNPPRMRVLGTYTAARALVALAMLLCHVVTPEPWRLPVLFSSDVFPLLFNVVLGVTNGHLVSLAAMHCPAILPPSMRHQSGPVITFASVGGLTLGSLASLALMEALQIRA</sequence>
<feature type="transmembrane region" description="Helical" evidence="8">
    <location>
        <begin position="440"/>
        <end position="462"/>
    </location>
</feature>
<evidence type="ECO:0008006" key="11">
    <source>
        <dbReference type="Google" id="ProtNLM"/>
    </source>
</evidence>
<feature type="transmembrane region" description="Helical" evidence="8">
    <location>
        <begin position="48"/>
        <end position="73"/>
    </location>
</feature>
<feature type="transmembrane region" description="Helical" evidence="8">
    <location>
        <begin position="474"/>
        <end position="493"/>
    </location>
</feature>
<dbReference type="Proteomes" id="UP001445335">
    <property type="component" value="Unassembled WGS sequence"/>
</dbReference>
<dbReference type="PIRSF" id="PIRSF016379">
    <property type="entry name" value="ENT"/>
    <property type="match status" value="1"/>
</dbReference>
<dbReference type="Pfam" id="PF01733">
    <property type="entry name" value="Nucleoside_tran"/>
    <property type="match status" value="1"/>
</dbReference>
<dbReference type="EMBL" id="JALJOU010000018">
    <property type="protein sequence ID" value="KAK9838449.1"/>
    <property type="molecule type" value="Genomic_DNA"/>
</dbReference>
<accession>A0AAW1RXB9</accession>
<keyword evidence="5 8" id="KW-1133">Transmembrane helix</keyword>
<gene>
    <name evidence="9" type="ORF">WJX81_000010</name>
</gene>
<evidence type="ECO:0000256" key="4">
    <source>
        <dbReference type="ARBA" id="ARBA00022692"/>
    </source>
</evidence>
<evidence type="ECO:0000256" key="3">
    <source>
        <dbReference type="ARBA" id="ARBA00022448"/>
    </source>
</evidence>
<feature type="transmembrane region" description="Helical" evidence="8">
    <location>
        <begin position="12"/>
        <end position="28"/>
    </location>
</feature>
<proteinExistence type="inferred from homology"/>
<dbReference type="GO" id="GO:0005337">
    <property type="term" value="F:nucleoside transmembrane transporter activity"/>
    <property type="evidence" value="ECO:0007669"/>
    <property type="project" value="InterPro"/>
</dbReference>
<dbReference type="AlphaFoldDB" id="A0AAW1RXB9"/>
<comment type="similarity">
    <text evidence="2">Belongs to the SLC29A/ENT transporter (TC 2.A.57) family.</text>
</comment>
<evidence type="ECO:0000313" key="10">
    <source>
        <dbReference type="Proteomes" id="UP001445335"/>
    </source>
</evidence>
<dbReference type="GO" id="GO:0005886">
    <property type="term" value="C:plasma membrane"/>
    <property type="evidence" value="ECO:0007669"/>
    <property type="project" value="TreeGrafter"/>
</dbReference>
<reference evidence="9 10" key="1">
    <citation type="journal article" date="2024" name="Nat. Commun.">
        <title>Phylogenomics reveals the evolutionary origins of lichenization in chlorophyte algae.</title>
        <authorList>
            <person name="Puginier C."/>
            <person name="Libourel C."/>
            <person name="Otte J."/>
            <person name="Skaloud P."/>
            <person name="Haon M."/>
            <person name="Grisel S."/>
            <person name="Petersen M."/>
            <person name="Berrin J.G."/>
            <person name="Delaux P.M."/>
            <person name="Dal Grande F."/>
            <person name="Keller J."/>
        </authorList>
    </citation>
    <scope>NUCLEOTIDE SEQUENCE [LARGE SCALE GENOMIC DNA]</scope>
    <source>
        <strain evidence="9 10">SAG 245.80</strain>
    </source>
</reference>
<comment type="caution">
    <text evidence="9">The sequence shown here is derived from an EMBL/GenBank/DDBJ whole genome shotgun (WGS) entry which is preliminary data.</text>
</comment>
<dbReference type="InterPro" id="IPR002259">
    <property type="entry name" value="Eqnu_transpt"/>
</dbReference>
<keyword evidence="6 8" id="KW-0472">Membrane</keyword>
<comment type="subcellular location">
    <subcellularLocation>
        <location evidence="1">Membrane</location>
        <topology evidence="1">Multi-pass membrane protein</topology>
    </subcellularLocation>
</comment>
<feature type="region of interest" description="Disordered" evidence="7">
    <location>
        <begin position="253"/>
        <end position="279"/>
    </location>
</feature>
<dbReference type="PANTHER" id="PTHR10332:SF10">
    <property type="entry name" value="EQUILIBRATIVE NUCLEOSIDE TRANSPORTER 4"/>
    <property type="match status" value="1"/>
</dbReference>
<evidence type="ECO:0000256" key="2">
    <source>
        <dbReference type="ARBA" id="ARBA00007965"/>
    </source>
</evidence>
<evidence type="ECO:0000256" key="6">
    <source>
        <dbReference type="ARBA" id="ARBA00023136"/>
    </source>
</evidence>
<evidence type="ECO:0000256" key="1">
    <source>
        <dbReference type="ARBA" id="ARBA00004141"/>
    </source>
</evidence>
<feature type="transmembrane region" description="Helical" evidence="8">
    <location>
        <begin position="85"/>
        <end position="104"/>
    </location>
</feature>
<keyword evidence="10" id="KW-1185">Reference proteome</keyword>
<evidence type="ECO:0000256" key="7">
    <source>
        <dbReference type="SAM" id="MobiDB-lite"/>
    </source>
</evidence>
<evidence type="ECO:0000256" key="8">
    <source>
        <dbReference type="SAM" id="Phobius"/>
    </source>
</evidence>
<evidence type="ECO:0000313" key="9">
    <source>
        <dbReference type="EMBL" id="KAK9838449.1"/>
    </source>
</evidence>